<keyword evidence="1" id="KW-1133">Transmembrane helix</keyword>
<feature type="transmembrane region" description="Helical" evidence="1">
    <location>
        <begin position="79"/>
        <end position="96"/>
    </location>
</feature>
<evidence type="ECO:0000313" key="3">
    <source>
        <dbReference type="Proteomes" id="UP000812031"/>
    </source>
</evidence>
<feature type="transmembrane region" description="Helical" evidence="1">
    <location>
        <begin position="102"/>
        <end position="122"/>
    </location>
</feature>
<evidence type="ECO:0008006" key="4">
    <source>
        <dbReference type="Google" id="ProtNLM"/>
    </source>
</evidence>
<dbReference type="RefSeq" id="WP_219316931.1">
    <property type="nucleotide sequence ID" value="NZ_JAHWYN010000006.1"/>
</dbReference>
<feature type="transmembrane region" description="Helical" evidence="1">
    <location>
        <begin position="12"/>
        <end position="33"/>
    </location>
</feature>
<keyword evidence="1" id="KW-0812">Transmembrane</keyword>
<dbReference type="Proteomes" id="UP000812031">
    <property type="component" value="Unassembled WGS sequence"/>
</dbReference>
<feature type="transmembrane region" description="Helical" evidence="1">
    <location>
        <begin position="39"/>
        <end position="59"/>
    </location>
</feature>
<sequence length="189" mass="21671">MRKSVVLRDIIPFVIWFSAMIFIAILIDVILHYFDIVFIGRYLGFLGTLTILISFLYSLKKRKIIQFSSPKVLLDLHEYLAISGSVMILVHAGIHIHSILPWLAILMLLINVSSGLVGKYLLSQANKTLKERKLNFENSGKTEDEISKAIFWDATAVDRMKKWRKTHLPITYFLGLLSLIHIVSVLLFN</sequence>
<organism evidence="2 3">
    <name type="scientific">Flavobacterium taihuense</name>
    <dbReference type="NCBI Taxonomy" id="2857508"/>
    <lineage>
        <taxon>Bacteria</taxon>
        <taxon>Pseudomonadati</taxon>
        <taxon>Bacteroidota</taxon>
        <taxon>Flavobacteriia</taxon>
        <taxon>Flavobacteriales</taxon>
        <taxon>Flavobacteriaceae</taxon>
        <taxon>Flavobacterium</taxon>
    </lineage>
</organism>
<gene>
    <name evidence="2" type="ORF">KZH69_08090</name>
</gene>
<keyword evidence="3" id="KW-1185">Reference proteome</keyword>
<evidence type="ECO:0000313" key="2">
    <source>
        <dbReference type="EMBL" id="MBW4360442.1"/>
    </source>
</evidence>
<dbReference type="EMBL" id="JAHWYN010000006">
    <property type="protein sequence ID" value="MBW4360442.1"/>
    <property type="molecule type" value="Genomic_DNA"/>
</dbReference>
<evidence type="ECO:0000256" key="1">
    <source>
        <dbReference type="SAM" id="Phobius"/>
    </source>
</evidence>
<reference evidence="2 3" key="1">
    <citation type="submission" date="2021-07" db="EMBL/GenBank/DDBJ databases">
        <title>Flavobacterium sp. nov. isolated from sediment on the Taihu Lake.</title>
        <authorList>
            <person name="Qu J.-H."/>
        </authorList>
    </citation>
    <scope>NUCLEOTIDE SEQUENCE [LARGE SCALE GENOMIC DNA]</scope>
    <source>
        <strain evidence="2 3">NAS39</strain>
    </source>
</reference>
<protein>
    <recommendedName>
        <fullName evidence="4">DUF4149 domain-containing protein</fullName>
    </recommendedName>
</protein>
<feature type="transmembrane region" description="Helical" evidence="1">
    <location>
        <begin position="169"/>
        <end position="188"/>
    </location>
</feature>
<accession>A0ABS6XVQ2</accession>
<proteinExistence type="predicted"/>
<name>A0ABS6XVQ2_9FLAO</name>
<comment type="caution">
    <text evidence="2">The sequence shown here is derived from an EMBL/GenBank/DDBJ whole genome shotgun (WGS) entry which is preliminary data.</text>
</comment>
<keyword evidence="1" id="KW-0472">Membrane</keyword>